<dbReference type="Proteomes" id="UP000027222">
    <property type="component" value="Unassembled WGS sequence"/>
</dbReference>
<keyword evidence="2" id="KW-1185">Reference proteome</keyword>
<evidence type="ECO:0000313" key="2">
    <source>
        <dbReference type="Proteomes" id="UP000027222"/>
    </source>
</evidence>
<sequence length="53" mass="5901">MVNDMLLPRFIVSKSYATKGPQYLPGSRTLANREYAGIGHGSGEKFLGRMTWP</sequence>
<dbReference type="EMBL" id="KL142410">
    <property type="protein sequence ID" value="KDR68055.1"/>
    <property type="molecule type" value="Genomic_DNA"/>
</dbReference>
<organism evidence="1 2">
    <name type="scientific">Galerina marginata (strain CBS 339.88)</name>
    <dbReference type="NCBI Taxonomy" id="685588"/>
    <lineage>
        <taxon>Eukaryota</taxon>
        <taxon>Fungi</taxon>
        <taxon>Dikarya</taxon>
        <taxon>Basidiomycota</taxon>
        <taxon>Agaricomycotina</taxon>
        <taxon>Agaricomycetes</taxon>
        <taxon>Agaricomycetidae</taxon>
        <taxon>Agaricales</taxon>
        <taxon>Agaricineae</taxon>
        <taxon>Strophariaceae</taxon>
        <taxon>Galerina</taxon>
    </lineage>
</organism>
<evidence type="ECO:0000313" key="1">
    <source>
        <dbReference type="EMBL" id="KDR68055.1"/>
    </source>
</evidence>
<protein>
    <submittedName>
        <fullName evidence="1">Uncharacterized protein</fullName>
    </submittedName>
</protein>
<gene>
    <name evidence="1" type="ORF">GALMADRAFT_257309</name>
</gene>
<name>A0A067SAV8_GALM3</name>
<dbReference type="AlphaFoldDB" id="A0A067SAV8"/>
<reference evidence="2" key="1">
    <citation type="journal article" date="2014" name="Proc. Natl. Acad. Sci. U.S.A.">
        <title>Extensive sampling of basidiomycete genomes demonstrates inadequacy of the white-rot/brown-rot paradigm for wood decay fungi.</title>
        <authorList>
            <person name="Riley R."/>
            <person name="Salamov A.A."/>
            <person name="Brown D.W."/>
            <person name="Nagy L.G."/>
            <person name="Floudas D."/>
            <person name="Held B.W."/>
            <person name="Levasseur A."/>
            <person name="Lombard V."/>
            <person name="Morin E."/>
            <person name="Otillar R."/>
            <person name="Lindquist E.A."/>
            <person name="Sun H."/>
            <person name="LaButti K.M."/>
            <person name="Schmutz J."/>
            <person name="Jabbour D."/>
            <person name="Luo H."/>
            <person name="Baker S.E."/>
            <person name="Pisabarro A.G."/>
            <person name="Walton J.D."/>
            <person name="Blanchette R.A."/>
            <person name="Henrissat B."/>
            <person name="Martin F."/>
            <person name="Cullen D."/>
            <person name="Hibbett D.S."/>
            <person name="Grigoriev I.V."/>
        </authorList>
    </citation>
    <scope>NUCLEOTIDE SEQUENCE [LARGE SCALE GENOMIC DNA]</scope>
    <source>
        <strain evidence="2">CBS 339.88</strain>
    </source>
</reference>
<proteinExistence type="predicted"/>
<dbReference type="HOGENOM" id="CLU_3068819_0_0_1"/>
<accession>A0A067SAV8</accession>